<gene>
    <name evidence="1" type="ORF">H2O64_13035</name>
</gene>
<evidence type="ECO:0000313" key="1">
    <source>
        <dbReference type="EMBL" id="MBC8755595.1"/>
    </source>
</evidence>
<name>A0ABR7QAJ8_9FLAO</name>
<accession>A0ABR7QAJ8</accession>
<evidence type="ECO:0000313" key="2">
    <source>
        <dbReference type="Proteomes" id="UP000619238"/>
    </source>
</evidence>
<comment type="caution">
    <text evidence="1">The sequence shown here is derived from an EMBL/GenBank/DDBJ whole genome shotgun (WGS) entry which is preliminary data.</text>
</comment>
<dbReference type="RefSeq" id="WP_187562642.1">
    <property type="nucleotide sequence ID" value="NZ_JACGWS010000007.1"/>
</dbReference>
<organism evidence="1 2">
    <name type="scientific">Kordia aestuariivivens</name>
    <dbReference type="NCBI Taxonomy" id="2759037"/>
    <lineage>
        <taxon>Bacteria</taxon>
        <taxon>Pseudomonadati</taxon>
        <taxon>Bacteroidota</taxon>
        <taxon>Flavobacteriia</taxon>
        <taxon>Flavobacteriales</taxon>
        <taxon>Flavobacteriaceae</taxon>
        <taxon>Kordia</taxon>
    </lineage>
</organism>
<sequence length="143" mass="16478">MKTLLRGNIHFTEKREKWTLEIDAKWNKKINTITIKARKSNLVTDFSPCKLYKSNFFTILSYVWLLRSESYGFSGKKSEFSEILLESAATIPLMETKNPIIKLEGKHLIFSGGIRKKDSKSLSNVLTLVDMLLSEIDEAEHNH</sequence>
<proteinExistence type="predicted"/>
<reference evidence="1 2" key="1">
    <citation type="submission" date="2020-07" db="EMBL/GenBank/DDBJ databases">
        <title>Description of Kordia aestuariivivens sp. nov., isolated from a tidal flat.</title>
        <authorList>
            <person name="Park S."/>
            <person name="Yoon J.-H."/>
        </authorList>
    </citation>
    <scope>NUCLEOTIDE SEQUENCE [LARGE SCALE GENOMIC DNA]</scope>
    <source>
        <strain evidence="1 2">YSTF-M3</strain>
    </source>
</reference>
<protein>
    <submittedName>
        <fullName evidence="1">Uncharacterized protein</fullName>
    </submittedName>
</protein>
<dbReference type="Proteomes" id="UP000619238">
    <property type="component" value="Unassembled WGS sequence"/>
</dbReference>
<dbReference type="EMBL" id="JACGWS010000007">
    <property type="protein sequence ID" value="MBC8755595.1"/>
    <property type="molecule type" value="Genomic_DNA"/>
</dbReference>
<keyword evidence="2" id="KW-1185">Reference proteome</keyword>